<evidence type="ECO:0000313" key="6">
    <source>
        <dbReference type="EMBL" id="RMX45921.1"/>
    </source>
</evidence>
<dbReference type="OrthoDB" id="1920326at2759"/>
<accession>A0A3M6TX40</accession>
<comment type="caution">
    <text evidence="6">The sequence shown here is derived from an EMBL/GenBank/DDBJ whole genome shotgun (WGS) entry which is preliminary data.</text>
</comment>
<evidence type="ECO:0000256" key="1">
    <source>
        <dbReference type="ARBA" id="ARBA00022722"/>
    </source>
</evidence>
<proteinExistence type="predicted"/>
<dbReference type="AlphaFoldDB" id="A0A3M6TX40"/>
<dbReference type="GO" id="GO:0005634">
    <property type="term" value="C:nucleus"/>
    <property type="evidence" value="ECO:0007669"/>
    <property type="project" value="TreeGrafter"/>
</dbReference>
<dbReference type="InterPro" id="IPR012337">
    <property type="entry name" value="RNaseH-like_sf"/>
</dbReference>
<dbReference type="InterPro" id="IPR051132">
    <property type="entry name" value="3-5_Exonuclease_domain"/>
</dbReference>
<dbReference type="EMBL" id="RCHS01002741">
    <property type="protein sequence ID" value="RMX45921.1"/>
    <property type="molecule type" value="Genomic_DNA"/>
</dbReference>
<dbReference type="GO" id="GO:0003676">
    <property type="term" value="F:nucleic acid binding"/>
    <property type="evidence" value="ECO:0007669"/>
    <property type="project" value="InterPro"/>
</dbReference>
<feature type="transmembrane region" description="Helical" evidence="4">
    <location>
        <begin position="68"/>
        <end position="92"/>
    </location>
</feature>
<dbReference type="GO" id="GO:0006139">
    <property type="term" value="P:nucleobase-containing compound metabolic process"/>
    <property type="evidence" value="ECO:0007669"/>
    <property type="project" value="InterPro"/>
</dbReference>
<dbReference type="Pfam" id="PF01612">
    <property type="entry name" value="DNA_pol_A_exo1"/>
    <property type="match status" value="1"/>
</dbReference>
<evidence type="ECO:0000313" key="7">
    <source>
        <dbReference type="Proteomes" id="UP000275408"/>
    </source>
</evidence>
<keyword evidence="7" id="KW-1185">Reference proteome</keyword>
<dbReference type="InterPro" id="IPR036397">
    <property type="entry name" value="RNaseH_sf"/>
</dbReference>
<keyword evidence="2" id="KW-0378">Hydrolase</keyword>
<dbReference type="OMA" id="CAHGERV"/>
<gene>
    <name evidence="6" type="ORF">pdam_00011019</name>
</gene>
<keyword evidence="4" id="KW-1133">Transmembrane helix</keyword>
<dbReference type="CDD" id="cd06141">
    <property type="entry name" value="WRN_exo"/>
    <property type="match status" value="1"/>
</dbReference>
<evidence type="ECO:0000256" key="3">
    <source>
        <dbReference type="ARBA" id="ARBA00022839"/>
    </source>
</evidence>
<keyword evidence="3" id="KW-0269">Exonuclease</keyword>
<evidence type="ECO:0000256" key="2">
    <source>
        <dbReference type="ARBA" id="ARBA00022801"/>
    </source>
</evidence>
<keyword evidence="4" id="KW-0472">Membrane</keyword>
<keyword evidence="1" id="KW-0540">Nuclease</keyword>
<dbReference type="Gene3D" id="3.30.420.10">
    <property type="entry name" value="Ribonuclease H-like superfamily/Ribonuclease H"/>
    <property type="match status" value="1"/>
</dbReference>
<evidence type="ECO:0000256" key="4">
    <source>
        <dbReference type="SAM" id="Phobius"/>
    </source>
</evidence>
<keyword evidence="4" id="KW-0812">Transmembrane</keyword>
<dbReference type="SMART" id="SM00474">
    <property type="entry name" value="35EXOc"/>
    <property type="match status" value="1"/>
</dbReference>
<evidence type="ECO:0000259" key="5">
    <source>
        <dbReference type="SMART" id="SM00474"/>
    </source>
</evidence>
<dbReference type="STRING" id="46731.A0A3M6TX40"/>
<dbReference type="GO" id="GO:0008408">
    <property type="term" value="F:3'-5' exonuclease activity"/>
    <property type="evidence" value="ECO:0007669"/>
    <property type="project" value="InterPro"/>
</dbReference>
<feature type="domain" description="3'-5' exonuclease" evidence="5">
    <location>
        <begin position="124"/>
        <end position="311"/>
    </location>
</feature>
<dbReference type="PANTHER" id="PTHR13620:SF104">
    <property type="entry name" value="EXONUCLEASE 3'-5' DOMAIN-CONTAINING PROTEIN 2"/>
    <property type="match status" value="1"/>
</dbReference>
<dbReference type="InterPro" id="IPR002562">
    <property type="entry name" value="3'-5'_exonuclease_dom"/>
</dbReference>
<dbReference type="GO" id="GO:0005737">
    <property type="term" value="C:cytoplasm"/>
    <property type="evidence" value="ECO:0007669"/>
    <property type="project" value="TreeGrafter"/>
</dbReference>
<name>A0A3M6TX40_POCDA</name>
<protein>
    <recommendedName>
        <fullName evidence="5">3'-5' exonuclease domain-containing protein</fullName>
    </recommendedName>
</protein>
<reference evidence="6 7" key="1">
    <citation type="journal article" date="2018" name="Sci. Rep.">
        <title>Comparative analysis of the Pocillopora damicornis genome highlights role of immune system in coral evolution.</title>
        <authorList>
            <person name="Cunning R."/>
            <person name="Bay R.A."/>
            <person name="Gillette P."/>
            <person name="Baker A.C."/>
            <person name="Traylor-Knowles N."/>
        </authorList>
    </citation>
    <scope>NUCLEOTIDE SEQUENCE [LARGE SCALE GENOMIC DNA]</scope>
    <source>
        <strain evidence="6">RSMAS</strain>
        <tissue evidence="6">Whole animal</tissue>
    </source>
</reference>
<organism evidence="6 7">
    <name type="scientific">Pocillopora damicornis</name>
    <name type="common">Cauliflower coral</name>
    <name type="synonym">Millepora damicornis</name>
    <dbReference type="NCBI Taxonomy" id="46731"/>
    <lineage>
        <taxon>Eukaryota</taxon>
        <taxon>Metazoa</taxon>
        <taxon>Cnidaria</taxon>
        <taxon>Anthozoa</taxon>
        <taxon>Hexacorallia</taxon>
        <taxon>Scleractinia</taxon>
        <taxon>Astrocoeniina</taxon>
        <taxon>Pocilloporidae</taxon>
        <taxon>Pocillopora</taxon>
    </lineage>
</organism>
<dbReference type="SUPFAM" id="SSF53098">
    <property type="entry name" value="Ribonuclease H-like"/>
    <property type="match status" value="1"/>
</dbReference>
<dbReference type="PANTHER" id="PTHR13620">
    <property type="entry name" value="3-5 EXONUCLEASE"/>
    <property type="match status" value="1"/>
</dbReference>
<dbReference type="Proteomes" id="UP000275408">
    <property type="component" value="Unassembled WGS sequence"/>
</dbReference>
<sequence>MYILRFLAGKRALYSKIFLYIGQMESSKVRNATITSFTTLSNASKRKIDLGEPKSDRGREIEVRPSRLYSVIGTVSLSLLMFIRWFLGIVFLGPTQQLNRTFDRKIPSKNSASNQESKPKTMRGFILDDVASCDKLLQSYRSQYPLKLNFLGIDCEWVNIKHQKNSPVALLQIATPLSDCFLIRLCKMDGQMPESVRDILEDKTILKFGVGIMDDAKRLSGMCGIDVSGCVDLRHVIQRCREGNIVQSRNQKMSLDALAKRVLGVTMDKYWRIRCSNWEADEFERRQIEYAMNDAMVGSHIFLRLVKSKLDARKMVRSVVTPAGEPVNVKKSLSTHSGSVLHEESISMVGNQENYFQMQCCDSRMCDHVEQKLKEYNNGFIFDTEELDVLTFTADLKKLESGHDDDKGYLCQEEVLSLLQDSVFCQRASSLCQGVVDVSFKNVESITDKDKGKKQENVTEMHNRKPYKRGTIRKSPLYMNCMLAAPDGSRLCTLDRKKADWYIEKGIGKLTNLDPYTVQLNFEPSGRPGSEDSYYLNFKDNICVVCGSDKSYLRKNIVLHDYRRYFPLVLKDHHSHDVLLMCSECHRLSAFHDDKLRKELERKYNAPLGNASVARLVEDPDLKKVKSAAKALNYAGQNLPSARHEQLTCIVQEHFKTSSLTPEMIQEAATMETRKENSNYVSHGQEVVKKIREEGKLLEFEKMWRQHFLDTMRPRHLPPLWSVDHRHDSLKEKIEDLNDS</sequence>